<dbReference type="InterPro" id="IPR051917">
    <property type="entry name" value="Transposase-Integrase"/>
</dbReference>
<gene>
    <name evidence="2" type="ORF">LMG24238_07655</name>
</gene>
<evidence type="ECO:0000256" key="1">
    <source>
        <dbReference type="SAM" id="MobiDB-lite"/>
    </source>
</evidence>
<feature type="compositionally biased region" description="Polar residues" evidence="1">
    <location>
        <begin position="1"/>
        <end position="10"/>
    </location>
</feature>
<dbReference type="GO" id="GO:0005829">
    <property type="term" value="C:cytosol"/>
    <property type="evidence" value="ECO:0007669"/>
    <property type="project" value="TreeGrafter"/>
</dbReference>
<keyword evidence="3" id="KW-1185">Reference proteome</keyword>
<accession>A0A6J5CX38</accession>
<dbReference type="Proteomes" id="UP000494255">
    <property type="component" value="Unassembled WGS sequence"/>
</dbReference>
<dbReference type="GO" id="GO:0004803">
    <property type="term" value="F:transposase activity"/>
    <property type="evidence" value="ECO:0007669"/>
    <property type="project" value="TreeGrafter"/>
</dbReference>
<sequence>MTAGSATRYQSVKDPPTVDDRSVPGHSQGDLLCDSQIATLVERQTRDVMLVKIASKDSETVVNALIKHAGKLPQELYISRPPGIGERRWRATSSSRWPRTSPCTSPIRNTPWQRGSNENANSLLTQYFPKGIDLSVYSQAKLNAVARRLNEPPRKTPDYEAQPNDFIKLLHRPVESALFNDRTVTTRRSSDPFAGIAQSG</sequence>
<proteinExistence type="predicted"/>
<dbReference type="PANTHER" id="PTHR10948:SF23">
    <property type="entry name" value="TRANSPOSASE INSI FOR INSERTION SEQUENCE ELEMENT IS30A-RELATED"/>
    <property type="match status" value="1"/>
</dbReference>
<dbReference type="GO" id="GO:0032196">
    <property type="term" value="P:transposition"/>
    <property type="evidence" value="ECO:0007669"/>
    <property type="project" value="TreeGrafter"/>
</dbReference>
<dbReference type="AlphaFoldDB" id="A0A6J5CX38"/>
<feature type="region of interest" description="Disordered" evidence="1">
    <location>
        <begin position="88"/>
        <end position="115"/>
    </location>
</feature>
<evidence type="ECO:0000313" key="2">
    <source>
        <dbReference type="EMBL" id="CAB3745525.1"/>
    </source>
</evidence>
<name>A0A6J5CX38_9BURK</name>
<dbReference type="EMBL" id="CADIKC010000023">
    <property type="protein sequence ID" value="CAB3745525.1"/>
    <property type="molecule type" value="Genomic_DNA"/>
</dbReference>
<feature type="region of interest" description="Disordered" evidence="1">
    <location>
        <begin position="1"/>
        <end position="30"/>
    </location>
</feature>
<evidence type="ECO:0000313" key="3">
    <source>
        <dbReference type="Proteomes" id="UP000494255"/>
    </source>
</evidence>
<protein>
    <recommendedName>
        <fullName evidence="4">Integrase catalytic domain-containing protein</fullName>
    </recommendedName>
</protein>
<evidence type="ECO:0008006" key="4">
    <source>
        <dbReference type="Google" id="ProtNLM"/>
    </source>
</evidence>
<reference evidence="2 3" key="1">
    <citation type="submission" date="2020-04" db="EMBL/GenBank/DDBJ databases">
        <authorList>
            <person name="De Canck E."/>
        </authorList>
    </citation>
    <scope>NUCLEOTIDE SEQUENCE [LARGE SCALE GENOMIC DNA]</scope>
    <source>
        <strain evidence="2 3">LMG 24238</strain>
    </source>
</reference>
<organism evidence="2 3">
    <name type="scientific">Paraburkholderia sediminicola</name>
    <dbReference type="NCBI Taxonomy" id="458836"/>
    <lineage>
        <taxon>Bacteria</taxon>
        <taxon>Pseudomonadati</taxon>
        <taxon>Pseudomonadota</taxon>
        <taxon>Betaproteobacteria</taxon>
        <taxon>Burkholderiales</taxon>
        <taxon>Burkholderiaceae</taxon>
        <taxon>Paraburkholderia</taxon>
    </lineage>
</organism>
<dbReference type="PANTHER" id="PTHR10948">
    <property type="entry name" value="TRANSPOSASE"/>
    <property type="match status" value="1"/>
</dbReference>
<feature type="compositionally biased region" description="Polar residues" evidence="1">
    <location>
        <begin position="91"/>
        <end position="115"/>
    </location>
</feature>